<evidence type="ECO:0000313" key="12">
    <source>
        <dbReference type="EnsemblMetazoa" id="XP_022661943"/>
    </source>
</evidence>
<evidence type="ECO:0000256" key="8">
    <source>
        <dbReference type="RuleBase" id="RU003737"/>
    </source>
</evidence>
<dbReference type="EnsemblMetazoa" id="XM_022806208">
    <property type="protein sequence ID" value="XP_022661943"/>
    <property type="gene ID" value="LOC111250650"/>
</dbReference>
<dbReference type="FunFam" id="3.20.20.10:FF:000005">
    <property type="entry name" value="Ornithine decarboxylase"/>
    <property type="match status" value="1"/>
</dbReference>
<dbReference type="RefSeq" id="XP_022661935.1">
    <property type="nucleotide sequence ID" value="XM_022806200.1"/>
</dbReference>
<keyword evidence="4" id="KW-0620">Polyamine biosynthesis</keyword>
<name>A0A7M7MAH8_VARDE</name>
<dbReference type="Pfam" id="PF00278">
    <property type="entry name" value="Orn_DAP_Arg_deC"/>
    <property type="match status" value="1"/>
</dbReference>
<keyword evidence="3 7" id="KW-0663">Pyridoxal phosphate</keyword>
<dbReference type="Gene3D" id="2.40.37.10">
    <property type="entry name" value="Lyase, Ornithine Decarboxylase, Chain A, domain 1"/>
    <property type="match status" value="2"/>
</dbReference>
<dbReference type="RefSeq" id="XP_022661922.1">
    <property type="nucleotide sequence ID" value="XM_022806187.1"/>
</dbReference>
<comment type="similarity">
    <text evidence="2 8">Belongs to the Orn/Lys/Arg decarboxylase class-II family.</text>
</comment>
<evidence type="ECO:0000313" key="13">
    <source>
        <dbReference type="Proteomes" id="UP000594260"/>
    </source>
</evidence>
<organism evidence="12 13">
    <name type="scientific">Varroa destructor</name>
    <name type="common">Honeybee mite</name>
    <dbReference type="NCBI Taxonomy" id="109461"/>
    <lineage>
        <taxon>Eukaryota</taxon>
        <taxon>Metazoa</taxon>
        <taxon>Ecdysozoa</taxon>
        <taxon>Arthropoda</taxon>
        <taxon>Chelicerata</taxon>
        <taxon>Arachnida</taxon>
        <taxon>Acari</taxon>
        <taxon>Parasitiformes</taxon>
        <taxon>Mesostigmata</taxon>
        <taxon>Gamasina</taxon>
        <taxon>Dermanyssoidea</taxon>
        <taxon>Varroidae</taxon>
        <taxon>Varroa</taxon>
    </lineage>
</organism>
<dbReference type="PANTHER" id="PTHR11482:SF6">
    <property type="entry name" value="ORNITHINE DECARBOXYLASE 1-RELATED"/>
    <property type="match status" value="1"/>
</dbReference>
<dbReference type="RefSeq" id="XP_022661905.1">
    <property type="nucleotide sequence ID" value="XM_022806170.1"/>
</dbReference>
<dbReference type="SUPFAM" id="SSF51419">
    <property type="entry name" value="PLP-binding barrel"/>
    <property type="match status" value="1"/>
</dbReference>
<dbReference type="GO" id="GO:0004586">
    <property type="term" value="F:ornithine decarboxylase activity"/>
    <property type="evidence" value="ECO:0007669"/>
    <property type="project" value="TreeGrafter"/>
</dbReference>
<dbReference type="GO" id="GO:0005737">
    <property type="term" value="C:cytoplasm"/>
    <property type="evidence" value="ECO:0007669"/>
    <property type="project" value="TreeGrafter"/>
</dbReference>
<comment type="function">
    <text evidence="6">Catalyzes the first and rate-limiting step of polyamine biosynthesis that converts ornithine into putrescine, which is the precursor for the polyamines, spermidine and spermine. Polyamines are essential for cell proliferation and are implicated in cellular processes, ranging from DNA replication to apoptosis.</text>
</comment>
<dbReference type="InterPro" id="IPR009006">
    <property type="entry name" value="Ala_racemase/Decarboxylase_C"/>
</dbReference>
<dbReference type="InterPro" id="IPR022657">
    <property type="entry name" value="De-COase2_CS"/>
</dbReference>
<dbReference type="OMA" id="SFDCASQ"/>
<evidence type="ECO:0000256" key="7">
    <source>
        <dbReference type="PIRSR" id="PIRSR600183-50"/>
    </source>
</evidence>
<dbReference type="PRINTS" id="PR01182">
    <property type="entry name" value="ORNDCRBXLASE"/>
</dbReference>
<dbReference type="OrthoDB" id="6482262at2759"/>
<dbReference type="EnsemblMetazoa" id="XM_022806200">
    <property type="protein sequence ID" value="XP_022661935"/>
    <property type="gene ID" value="LOC111250650"/>
</dbReference>
<evidence type="ECO:0000259" key="11">
    <source>
        <dbReference type="Pfam" id="PF02784"/>
    </source>
</evidence>
<proteinExistence type="inferred from homology"/>
<keyword evidence="5" id="KW-0456">Lyase</keyword>
<accession>A0A7M7MAH8</accession>
<evidence type="ECO:0000259" key="10">
    <source>
        <dbReference type="Pfam" id="PF00278"/>
    </source>
</evidence>
<dbReference type="RefSeq" id="XP_022661943.1">
    <property type="nucleotide sequence ID" value="XM_022806208.1"/>
</dbReference>
<sequence>MYGGQIRSRSTDEFFYRTTYRTTKISEMTFESISCTSDVGDYAREIVRSKSPLDSRGFYIVNLKDVLYKIRLWKESCPRIQPFYAVKCNDDPLVLTLLASSRVNFDCASMQEMTKVLSLDIDPSRIVYAHPVKTVQYLQFARQNRVTQMTFDSFDELQKIREFYPEAALIIRLKVDDGGCVFKLSKKFGSTEKTSEYLMEEAHKMGLNVIGVSFHVGCSKKSCAIFTNAIESARRLFDYGERLGFNMKLLDIGGGFPGYRGCENEFCELAKAINMAVDKLFPKGRNYEIISEPGTFFVASAFTLFSRIIGKKVFNERCAGIFKRNYTLHQNSNGHRTTNESGSNVEARAEDSCSSDNDSDAPPAKNKCNLQCAENHDATEVIACKRCEYYINDSVYMSFNMCFFNEDLIRPEPLHLKERLDCPRVKTVLWGNTCDGVDKVKTQCLLPEMNTGDWLRFDSLGAYSVVLETAFNGMDVPERFYIK</sequence>
<dbReference type="GO" id="GO:0033387">
    <property type="term" value="P:putrescine biosynthetic process from arginine, via ornithine"/>
    <property type="evidence" value="ECO:0007669"/>
    <property type="project" value="TreeGrafter"/>
</dbReference>
<dbReference type="InParanoid" id="A0A7M7MAH8"/>
<evidence type="ECO:0000256" key="3">
    <source>
        <dbReference type="ARBA" id="ARBA00022898"/>
    </source>
</evidence>
<feature type="compositionally biased region" description="Polar residues" evidence="9">
    <location>
        <begin position="332"/>
        <end position="344"/>
    </location>
</feature>
<dbReference type="PRINTS" id="PR01179">
    <property type="entry name" value="ODADCRBXLASE"/>
</dbReference>
<dbReference type="RefSeq" id="XP_022661916.1">
    <property type="nucleotide sequence ID" value="XM_022806181.1"/>
</dbReference>
<evidence type="ECO:0008006" key="14">
    <source>
        <dbReference type="Google" id="ProtNLM"/>
    </source>
</evidence>
<protein>
    <recommendedName>
        <fullName evidence="14">Ornithine decarboxylase</fullName>
    </recommendedName>
</protein>
<dbReference type="PROSITE" id="PS00879">
    <property type="entry name" value="ODR_DC_2_2"/>
    <property type="match status" value="1"/>
</dbReference>
<evidence type="ECO:0000256" key="6">
    <source>
        <dbReference type="ARBA" id="ARBA00037173"/>
    </source>
</evidence>
<feature type="domain" description="Orn/DAP/Arg decarboxylase 2 C-terminal" evidence="10">
    <location>
        <begin position="378"/>
        <end position="461"/>
    </location>
</feature>
<dbReference type="EnsemblMetazoa" id="XM_022806181">
    <property type="protein sequence ID" value="XP_022661916"/>
    <property type="gene ID" value="LOC111250650"/>
</dbReference>
<dbReference type="PANTHER" id="PTHR11482">
    <property type="entry name" value="ARGININE/DIAMINOPIMELATE/ORNITHINE DECARBOXYLASE"/>
    <property type="match status" value="1"/>
</dbReference>
<feature type="region of interest" description="Disordered" evidence="9">
    <location>
        <begin position="332"/>
        <end position="362"/>
    </location>
</feature>
<dbReference type="AlphaFoldDB" id="A0A7M7MAH8"/>
<evidence type="ECO:0000256" key="9">
    <source>
        <dbReference type="SAM" id="MobiDB-lite"/>
    </source>
</evidence>
<evidence type="ECO:0000256" key="4">
    <source>
        <dbReference type="ARBA" id="ARBA00023115"/>
    </source>
</evidence>
<evidence type="ECO:0000256" key="2">
    <source>
        <dbReference type="ARBA" id="ARBA00008872"/>
    </source>
</evidence>
<dbReference type="SUPFAM" id="SSF50621">
    <property type="entry name" value="Alanine racemase C-terminal domain-like"/>
    <property type="match status" value="1"/>
</dbReference>
<keyword evidence="13" id="KW-1185">Reference proteome</keyword>
<dbReference type="InterPro" id="IPR002433">
    <property type="entry name" value="Orn_de-COase"/>
</dbReference>
<dbReference type="GeneID" id="111250650"/>
<dbReference type="InterPro" id="IPR022643">
    <property type="entry name" value="De-COase2_C"/>
</dbReference>
<evidence type="ECO:0000256" key="1">
    <source>
        <dbReference type="ARBA" id="ARBA00001933"/>
    </source>
</evidence>
<dbReference type="Gene3D" id="3.20.20.10">
    <property type="entry name" value="Alanine racemase"/>
    <property type="match status" value="1"/>
</dbReference>
<dbReference type="CDD" id="cd00622">
    <property type="entry name" value="PLPDE_III_ODC"/>
    <property type="match status" value="1"/>
</dbReference>
<comment type="cofactor">
    <cofactor evidence="1 7">
        <name>pyridoxal 5'-phosphate</name>
        <dbReference type="ChEBI" id="CHEBI:597326"/>
    </cofactor>
</comment>
<evidence type="ECO:0000256" key="5">
    <source>
        <dbReference type="ARBA" id="ARBA00023239"/>
    </source>
</evidence>
<feature type="active site" description="Proton donor" evidence="7">
    <location>
        <position position="434"/>
    </location>
</feature>
<dbReference type="InterPro" id="IPR000183">
    <property type="entry name" value="Orn/DAP/Arg_de-COase"/>
</dbReference>
<reference evidence="12" key="1">
    <citation type="submission" date="2021-01" db="UniProtKB">
        <authorList>
            <consortium name="EnsemblMetazoa"/>
        </authorList>
    </citation>
    <scope>IDENTIFICATION</scope>
</reference>
<feature type="modified residue" description="N6-(pyridoxal phosphate)lysine" evidence="7">
    <location>
        <position position="87"/>
    </location>
</feature>
<dbReference type="Proteomes" id="UP000594260">
    <property type="component" value="Unplaced"/>
</dbReference>
<feature type="domain" description="Orn/DAP/Arg decarboxylase 2 N-terminal" evidence="11">
    <location>
        <begin position="64"/>
        <end position="299"/>
    </location>
</feature>
<dbReference type="EnsemblMetazoa" id="XM_022806170">
    <property type="protein sequence ID" value="XP_022661905"/>
    <property type="gene ID" value="LOC111250650"/>
</dbReference>
<dbReference type="EnsemblMetazoa" id="XM_022806187">
    <property type="protein sequence ID" value="XP_022661922"/>
    <property type="gene ID" value="LOC111250650"/>
</dbReference>
<dbReference type="InterPro" id="IPR022644">
    <property type="entry name" value="De-COase2_N"/>
</dbReference>
<dbReference type="Pfam" id="PF02784">
    <property type="entry name" value="Orn_Arg_deC_N"/>
    <property type="match status" value="1"/>
</dbReference>
<dbReference type="KEGG" id="vde:111250650"/>
<dbReference type="InterPro" id="IPR029066">
    <property type="entry name" value="PLP-binding_barrel"/>
</dbReference>